<organism evidence="11 12">
    <name type="scientific">Pseudalkalibacillus berkeleyi</name>
    <dbReference type="NCBI Taxonomy" id="1069813"/>
    <lineage>
        <taxon>Bacteria</taxon>
        <taxon>Bacillati</taxon>
        <taxon>Bacillota</taxon>
        <taxon>Bacilli</taxon>
        <taxon>Bacillales</taxon>
        <taxon>Fictibacillaceae</taxon>
        <taxon>Pseudalkalibacillus</taxon>
    </lineage>
</organism>
<evidence type="ECO:0000256" key="8">
    <source>
        <dbReference type="ARBA" id="ARBA00035108"/>
    </source>
</evidence>
<dbReference type="InterPro" id="IPR013462">
    <property type="entry name" value="Gas-vesicle_GvpN"/>
</dbReference>
<name>A0ABS9H0E9_9BACL</name>
<dbReference type="InterPro" id="IPR050764">
    <property type="entry name" value="CbbQ/NirQ/NorQ/GpvN"/>
</dbReference>
<evidence type="ECO:0000259" key="10">
    <source>
        <dbReference type="SMART" id="SM00382"/>
    </source>
</evidence>
<gene>
    <name evidence="11" type="primary">gvpN</name>
    <name evidence="11" type="ORF">L2716_06550</name>
</gene>
<dbReference type="Gene3D" id="3.40.50.300">
    <property type="entry name" value="P-loop containing nucleotide triphosphate hydrolases"/>
    <property type="match status" value="1"/>
</dbReference>
<dbReference type="SMART" id="SM00382">
    <property type="entry name" value="AAA"/>
    <property type="match status" value="1"/>
</dbReference>
<dbReference type="CDD" id="cd00009">
    <property type="entry name" value="AAA"/>
    <property type="match status" value="1"/>
</dbReference>
<evidence type="ECO:0000256" key="9">
    <source>
        <dbReference type="ARBA" id="ARBA00049360"/>
    </source>
</evidence>
<evidence type="ECO:0000256" key="5">
    <source>
        <dbReference type="ARBA" id="ARBA00022801"/>
    </source>
</evidence>
<dbReference type="InterPro" id="IPR027417">
    <property type="entry name" value="P-loop_NTPase"/>
</dbReference>
<comment type="catalytic activity">
    <reaction evidence="9">
        <text>ATP + H2O = ADP + phosphate + H(+)</text>
        <dbReference type="Rhea" id="RHEA:13065"/>
        <dbReference type="ChEBI" id="CHEBI:15377"/>
        <dbReference type="ChEBI" id="CHEBI:15378"/>
        <dbReference type="ChEBI" id="CHEBI:30616"/>
        <dbReference type="ChEBI" id="CHEBI:43474"/>
        <dbReference type="ChEBI" id="CHEBI:456216"/>
    </reaction>
</comment>
<keyword evidence="6" id="KW-0067">ATP-binding</keyword>
<keyword evidence="3" id="KW-0963">Cytoplasm</keyword>
<evidence type="ECO:0000313" key="11">
    <source>
        <dbReference type="EMBL" id="MCF6137384.1"/>
    </source>
</evidence>
<evidence type="ECO:0000256" key="1">
    <source>
        <dbReference type="ARBA" id="ARBA00004496"/>
    </source>
</evidence>
<evidence type="ECO:0000256" key="3">
    <source>
        <dbReference type="ARBA" id="ARBA00022490"/>
    </source>
</evidence>
<evidence type="ECO:0000256" key="7">
    <source>
        <dbReference type="ARBA" id="ARBA00022987"/>
    </source>
</evidence>
<dbReference type="SUPFAM" id="SSF52540">
    <property type="entry name" value="P-loop containing nucleoside triphosphate hydrolases"/>
    <property type="match status" value="1"/>
</dbReference>
<dbReference type="EMBL" id="JAKIJS010000001">
    <property type="protein sequence ID" value="MCF6137384.1"/>
    <property type="molecule type" value="Genomic_DNA"/>
</dbReference>
<sequence>MAELNESSNKRLNSFIYDQQTKNLHSRLLRYMKAGYPIHLTGPTGTGKTSLALSLAKKRRRPVMLMHGNHELDNQDLIGGFTGYKSEKVIDHFVRSVYKKDESVSEEWKDGRLLEAVKHGYTLIYDEFTRSKATTNNIFLSILEEGVLPLYGSKETEPFYRVHPEFSVIFTSNPEEYAGVYKTQDALLDRLITIFVENKTTKQEASILSHKLGLNDRDANTITELISRLRKHSSGEHSAPTLRSSLMIGKIAIEEDIEIDGEDREFQQLCIDLLRAPMSRLLESDHPITTAKELIIQECKNIGN</sequence>
<dbReference type="RefSeq" id="WP_236332929.1">
    <property type="nucleotide sequence ID" value="NZ_JAKIJS010000001.1"/>
</dbReference>
<evidence type="ECO:0000256" key="6">
    <source>
        <dbReference type="ARBA" id="ARBA00022840"/>
    </source>
</evidence>
<dbReference type="InterPro" id="IPR011704">
    <property type="entry name" value="ATPase_dyneun-rel_AAA"/>
</dbReference>
<dbReference type="InterPro" id="IPR003593">
    <property type="entry name" value="AAA+_ATPase"/>
</dbReference>
<comment type="subcellular location">
    <subcellularLocation>
        <location evidence="1">Cytoplasm</location>
    </subcellularLocation>
    <subcellularLocation>
        <location evidence="8">Gas vesicle</location>
    </subcellularLocation>
</comment>
<keyword evidence="12" id="KW-1185">Reference proteome</keyword>
<dbReference type="PANTHER" id="PTHR42759:SF1">
    <property type="entry name" value="MAGNESIUM-CHELATASE SUBUNIT CHLD"/>
    <property type="match status" value="1"/>
</dbReference>
<accession>A0ABS9H0E9</accession>
<evidence type="ECO:0000256" key="4">
    <source>
        <dbReference type="ARBA" id="ARBA00022741"/>
    </source>
</evidence>
<dbReference type="Pfam" id="PF07728">
    <property type="entry name" value="AAA_5"/>
    <property type="match status" value="1"/>
</dbReference>
<comment type="caution">
    <text evidence="11">The sequence shown here is derived from an EMBL/GenBank/DDBJ whole genome shotgun (WGS) entry which is preliminary data.</text>
</comment>
<dbReference type="NCBIfam" id="TIGR02640">
    <property type="entry name" value="gas_vesic_GvpN"/>
    <property type="match status" value="1"/>
</dbReference>
<keyword evidence="5" id="KW-0378">Hydrolase</keyword>
<dbReference type="Proteomes" id="UP001649381">
    <property type="component" value="Unassembled WGS sequence"/>
</dbReference>
<dbReference type="PANTHER" id="PTHR42759">
    <property type="entry name" value="MOXR FAMILY PROTEIN"/>
    <property type="match status" value="1"/>
</dbReference>
<reference evidence="11 12" key="1">
    <citation type="submission" date="2022-01" db="EMBL/GenBank/DDBJ databases">
        <title>Alkalihalobacillus sp. EGI L200015, a novel bacterium isolated from a salt lake sediment.</title>
        <authorList>
            <person name="Gao L."/>
            <person name="Fang B.-Z."/>
            <person name="Li W.-J."/>
        </authorList>
    </citation>
    <scope>NUCLEOTIDE SEQUENCE [LARGE SCALE GENOMIC DNA]</scope>
    <source>
        <strain evidence="11 12">KCTC 12718</strain>
    </source>
</reference>
<keyword evidence="4" id="KW-0547">Nucleotide-binding</keyword>
<protein>
    <submittedName>
        <fullName evidence="11">Gas vesicle protein GvpN</fullName>
    </submittedName>
</protein>
<proteinExistence type="inferred from homology"/>
<comment type="similarity">
    <text evidence="2">Belongs to the CbbQ/NirQ/NorQ/GpvN family.</text>
</comment>
<evidence type="ECO:0000256" key="2">
    <source>
        <dbReference type="ARBA" id="ARBA00009417"/>
    </source>
</evidence>
<feature type="domain" description="AAA+ ATPase" evidence="10">
    <location>
        <begin position="34"/>
        <end position="200"/>
    </location>
</feature>
<keyword evidence="7" id="KW-0304">Gas vesicle</keyword>
<evidence type="ECO:0000313" key="12">
    <source>
        <dbReference type="Proteomes" id="UP001649381"/>
    </source>
</evidence>